<gene>
    <name evidence="7" type="ORF">J2S69_000968</name>
    <name evidence="6" type="ORF">O2L01_09085</name>
</gene>
<evidence type="ECO:0000256" key="2">
    <source>
        <dbReference type="ARBA" id="ARBA00022630"/>
    </source>
</evidence>
<proteinExistence type="inferred from homology"/>
<dbReference type="PANTHER" id="PTHR43735:SF3">
    <property type="entry name" value="FERROPTOSIS SUPPRESSOR PROTEIN 1"/>
    <property type="match status" value="1"/>
</dbReference>
<dbReference type="InterPro" id="IPR023753">
    <property type="entry name" value="FAD/NAD-binding_dom"/>
</dbReference>
<protein>
    <submittedName>
        <fullName evidence="6">FAD-dependent oxidoreductase</fullName>
    </submittedName>
    <submittedName>
        <fullName evidence="7">NADH dehydrogenase FAD-containing subunit</fullName>
    </submittedName>
</protein>
<dbReference type="EMBL" id="JAVDYD010000001">
    <property type="protein sequence ID" value="MDR7337249.1"/>
    <property type="molecule type" value="Genomic_DNA"/>
</dbReference>
<evidence type="ECO:0000313" key="9">
    <source>
        <dbReference type="Proteomes" id="UP001183604"/>
    </source>
</evidence>
<keyword evidence="9" id="KW-1185">Reference proteome</keyword>
<dbReference type="GO" id="GO:0050660">
    <property type="term" value="F:flavin adenine dinucleotide binding"/>
    <property type="evidence" value="ECO:0007669"/>
    <property type="project" value="TreeGrafter"/>
</dbReference>
<evidence type="ECO:0000259" key="5">
    <source>
        <dbReference type="Pfam" id="PF07992"/>
    </source>
</evidence>
<reference evidence="6" key="1">
    <citation type="submission" date="2022-12" db="EMBL/GenBank/DDBJ databases">
        <title>Gycomyces niveus sp.nov., a novel actinomycete isolated from soil in Shouguang.</title>
        <authorList>
            <person name="Yang X."/>
        </authorList>
    </citation>
    <scope>NUCLEOTIDE SEQUENCE</scope>
    <source>
        <strain evidence="6">DSM 44724</strain>
    </source>
</reference>
<comment type="similarity">
    <text evidence="1">Belongs to the FAD-dependent oxidoreductase family.</text>
</comment>
<dbReference type="Gene3D" id="3.50.50.100">
    <property type="match status" value="1"/>
</dbReference>
<feature type="domain" description="FAD/NAD(P)-binding" evidence="5">
    <location>
        <begin position="7"/>
        <end position="286"/>
    </location>
</feature>
<dbReference type="GO" id="GO:0005737">
    <property type="term" value="C:cytoplasm"/>
    <property type="evidence" value="ECO:0007669"/>
    <property type="project" value="TreeGrafter"/>
</dbReference>
<keyword evidence="3" id="KW-0274">FAD</keyword>
<dbReference type="GO" id="GO:0004174">
    <property type="term" value="F:electron-transferring-flavoprotein dehydrogenase activity"/>
    <property type="evidence" value="ECO:0007669"/>
    <property type="project" value="TreeGrafter"/>
</dbReference>
<sequence>MTQQGKTVAIVGGGYGGAALAKALDEHADVVLIEPKDAFVHAAGSLRALTQPEQWAERMFYPYDGFIKRGKQIREYAAGVDAKGVTLASGERVAADYIVLATGSGYPYPAKTRTDSTAEALAHFKETHAELAGAERVLIAGAGPVGLELAGEIKAVWPEKHVTIVDPSEELMPGYEPELRTELHAQLEKLGVKVRLGVTLDDEPAVEPGRAGTVSTTVDGEPIEADIWFRAFGVSTNTGYLEDGLAPLNRRGQVPVTSTLNVEGHGHVYAIGDVTNVNEEKRASSAGKHAEVVAANIIAQINGETPASVYEPSPVRVAIVPLGPELGVGQMPSENGPVQLPLESVIEWKGRDLMTGYFDQAFRLASA</sequence>
<accession>A0A9X3PHU5</accession>
<evidence type="ECO:0000256" key="4">
    <source>
        <dbReference type="ARBA" id="ARBA00023002"/>
    </source>
</evidence>
<name>A0A9X3PHU5_9ACTN</name>
<evidence type="ECO:0000256" key="3">
    <source>
        <dbReference type="ARBA" id="ARBA00022827"/>
    </source>
</evidence>
<evidence type="ECO:0000313" key="8">
    <source>
        <dbReference type="Proteomes" id="UP001145799"/>
    </source>
</evidence>
<evidence type="ECO:0000313" key="6">
    <source>
        <dbReference type="EMBL" id="MDA1385137.1"/>
    </source>
</evidence>
<reference evidence="7 9" key="2">
    <citation type="submission" date="2023-07" db="EMBL/GenBank/DDBJ databases">
        <title>Sequencing the genomes of 1000 actinobacteria strains.</title>
        <authorList>
            <person name="Klenk H.-P."/>
        </authorList>
    </citation>
    <scope>NUCLEOTIDE SEQUENCE [LARGE SCALE GENOMIC DNA]</scope>
    <source>
        <strain evidence="7 9">DSM 44724</strain>
    </source>
</reference>
<dbReference type="RefSeq" id="WP_270121601.1">
    <property type="nucleotide sequence ID" value="NZ_BAAAOM010000002.1"/>
</dbReference>
<keyword evidence="4" id="KW-0560">Oxidoreductase</keyword>
<dbReference type="Proteomes" id="UP001145799">
    <property type="component" value="Unassembled WGS sequence"/>
</dbReference>
<dbReference type="InterPro" id="IPR036188">
    <property type="entry name" value="FAD/NAD-bd_sf"/>
</dbReference>
<comment type="caution">
    <text evidence="6">The sequence shown here is derived from an EMBL/GenBank/DDBJ whole genome shotgun (WGS) entry which is preliminary data.</text>
</comment>
<evidence type="ECO:0000313" key="7">
    <source>
        <dbReference type="EMBL" id="MDR7337249.1"/>
    </source>
</evidence>
<organism evidence="6 8">
    <name type="scientific">Glycomyces lechevalierae</name>
    <dbReference type="NCBI Taxonomy" id="256034"/>
    <lineage>
        <taxon>Bacteria</taxon>
        <taxon>Bacillati</taxon>
        <taxon>Actinomycetota</taxon>
        <taxon>Actinomycetes</taxon>
        <taxon>Glycomycetales</taxon>
        <taxon>Glycomycetaceae</taxon>
        <taxon>Glycomyces</taxon>
    </lineage>
</organism>
<dbReference type="SUPFAM" id="SSF51905">
    <property type="entry name" value="FAD/NAD(P)-binding domain"/>
    <property type="match status" value="1"/>
</dbReference>
<dbReference type="PRINTS" id="PR00368">
    <property type="entry name" value="FADPNR"/>
</dbReference>
<dbReference type="PANTHER" id="PTHR43735">
    <property type="entry name" value="APOPTOSIS-INDUCING FACTOR 1"/>
    <property type="match status" value="1"/>
</dbReference>
<dbReference type="Proteomes" id="UP001183604">
    <property type="component" value="Unassembled WGS sequence"/>
</dbReference>
<evidence type="ECO:0000256" key="1">
    <source>
        <dbReference type="ARBA" id="ARBA00006442"/>
    </source>
</evidence>
<dbReference type="Pfam" id="PF07992">
    <property type="entry name" value="Pyr_redox_2"/>
    <property type="match status" value="1"/>
</dbReference>
<dbReference type="EMBL" id="JAPZVQ010000004">
    <property type="protein sequence ID" value="MDA1385137.1"/>
    <property type="molecule type" value="Genomic_DNA"/>
</dbReference>
<keyword evidence="2" id="KW-0285">Flavoprotein</keyword>
<dbReference type="AlphaFoldDB" id="A0A9X3PHU5"/>